<feature type="signal peptide" evidence="2">
    <location>
        <begin position="1"/>
        <end position="21"/>
    </location>
</feature>
<keyword evidence="2" id="KW-0732">Signal</keyword>
<keyword evidence="4" id="KW-1185">Reference proteome</keyword>
<protein>
    <submittedName>
        <fullName evidence="3">Uncharacterized protein</fullName>
    </submittedName>
</protein>
<evidence type="ECO:0000256" key="1">
    <source>
        <dbReference type="SAM" id="Coils"/>
    </source>
</evidence>
<dbReference type="Proteomes" id="UP001231109">
    <property type="component" value="Unassembled WGS sequence"/>
</dbReference>
<comment type="caution">
    <text evidence="3">The sequence shown here is derived from an EMBL/GenBank/DDBJ whole genome shotgun (WGS) entry which is preliminary data.</text>
</comment>
<organism evidence="3 4">
    <name type="scientific">Rheinheimera baltica</name>
    <dbReference type="NCBI Taxonomy" id="67576"/>
    <lineage>
        <taxon>Bacteria</taxon>
        <taxon>Pseudomonadati</taxon>
        <taxon>Pseudomonadota</taxon>
        <taxon>Gammaproteobacteria</taxon>
        <taxon>Chromatiales</taxon>
        <taxon>Chromatiaceae</taxon>
        <taxon>Rheinheimera</taxon>
    </lineage>
</organism>
<accession>A0ABT9I4R3</accession>
<feature type="coiled-coil region" evidence="1">
    <location>
        <begin position="626"/>
        <end position="653"/>
    </location>
</feature>
<name>A0ABT9I4R3_9GAMM</name>
<gene>
    <name evidence="3" type="ORF">ORJ04_20705</name>
</gene>
<evidence type="ECO:0000313" key="4">
    <source>
        <dbReference type="Proteomes" id="UP001231109"/>
    </source>
</evidence>
<keyword evidence="1" id="KW-0175">Coiled coil</keyword>
<dbReference type="RefSeq" id="WP_305977511.1">
    <property type="nucleotide sequence ID" value="NZ_JAPJDZ010000144.1"/>
</dbReference>
<evidence type="ECO:0000256" key="2">
    <source>
        <dbReference type="SAM" id="SignalP"/>
    </source>
</evidence>
<proteinExistence type="predicted"/>
<evidence type="ECO:0000313" key="3">
    <source>
        <dbReference type="EMBL" id="MDP5138373.1"/>
    </source>
</evidence>
<sequence length="1118" mass="124563">MKSILKKTAVGIIAGCLSACAALQIDVDVYKGPLSDQRDVQHEQLMSLADTSKKLLEDLQRQLMKDIRFTGEENFYFLKNDVTDSAVLDARRKYSVIGSVDKVKCESLNKRNWLLDRGIEGKSGVVSKLGMACALEDLISLFENEEGQNIINTKVKEISDNNLYFNYLKKDFNENLQMESSEKQGGIDGSKREKNLADIRKVVDKNIEETLQLLILLNNADNLTPQQKLARRDLSRGISGIINPQELAKAIEFYEKDGGRSLNRSEALNLTALKGEIDEAAEIVNSFLKSDQNAAIYLLEVRDLIRLQCASGLISGERLCESGFARGPTSSDSGSISELTIVGEGLKAAGKASLALGTLSRSRHPFGIFTLSKNYRDADQNDKEDALKDLHYMLLNYAGKLLVLADKQILFSNGSNGEIEASRQYTQVLQSIGSAIYVQINEIKAQSRAKQLRQEMDRQDLALAEQFFGRNPAIFKRSVLQALENDKAETLTLYNALTGANLRLDSWKINYDQLQSLGQKKDLAGYFEQGSLKALALLDSTTIAVSDNTRKASKDAVLLLFARYIDAFETTHQLQECTYKLEDLRRGCAPIRLIGSKLSNLTDDLLYFGADDLNKDERLLLLVNQLKLLHQENSEVQNKLAELLKNATETQGEAVKQLTDLLSSSEVAESCISGQGCKLLEDKMLSTNMLIKQLQNAIVHVTHAKFESETEPEQWLAALIKDAKPDFVVHIRTKASQVLNMSLIADFKCKYEHKGQAAECEPGYALKGVVRYLESLVIYLRSRGNDDELTHAKEALQLAHDLSARRQYLTPATAYLRSSYPSSAMQKNNSASDWQNMLSNGALRSIPLFGSLKANNNITQQQIDKQFWQNINTVRITGGGDTNYVVVKDDIGNWYVKGYSSDPKEIYQTVANVALYNVAGKAGYLLEQGNAALSLKGSANVLDAMYGRFFEKYTKATEAQFGVLKSWLDKDSWLEYAEKDCKDKTLTGMPSKKLKELQGSDAMKLHKDKFDGFTKVFSNIVNSENKMELDHKTAQQAAAITQLLSGTADYANSLLSTAHAKCEPGDALDKSVGIELYDNFVGKHKKQRQESLEEFEQQILFIREGLPENSPVQPISLN</sequence>
<dbReference type="EMBL" id="JAPJDZ010000144">
    <property type="protein sequence ID" value="MDP5138373.1"/>
    <property type="molecule type" value="Genomic_DNA"/>
</dbReference>
<reference evidence="3 4" key="1">
    <citation type="submission" date="2022-11" db="EMBL/GenBank/DDBJ databases">
        <title>Viruses from the air-sea interface of a natural surface slick.</title>
        <authorList>
            <person name="Rahlff J."/>
            <person name="Holmfeldt K."/>
        </authorList>
    </citation>
    <scope>NUCLEOTIDE SEQUENCE [LARGE SCALE GENOMIC DNA]</scope>
    <source>
        <strain evidence="3 4">SMS4</strain>
    </source>
</reference>
<feature type="chain" id="PRO_5047139027" evidence="2">
    <location>
        <begin position="22"/>
        <end position="1118"/>
    </location>
</feature>